<dbReference type="InterPro" id="IPR003653">
    <property type="entry name" value="Peptidase_C48_C"/>
</dbReference>
<dbReference type="Proteomes" id="UP000314987">
    <property type="component" value="Unassembled WGS sequence"/>
</dbReference>
<evidence type="ECO:0000259" key="15">
    <source>
        <dbReference type="PROSITE" id="PS50600"/>
    </source>
</evidence>
<dbReference type="GO" id="GO:0005634">
    <property type="term" value="C:nucleus"/>
    <property type="evidence" value="ECO:0007669"/>
    <property type="project" value="TreeGrafter"/>
</dbReference>
<dbReference type="SUPFAM" id="SSF54001">
    <property type="entry name" value="Cysteine proteinases"/>
    <property type="match status" value="1"/>
</dbReference>
<dbReference type="GeneTree" id="ENSGT00940000157308"/>
<evidence type="ECO:0000256" key="7">
    <source>
        <dbReference type="ARBA" id="ARBA00022786"/>
    </source>
</evidence>
<dbReference type="FunFam" id="1.10.418.20:FF:000001">
    <property type="entry name" value="sentrin-specific protease 6 isoform X1"/>
    <property type="match status" value="1"/>
</dbReference>
<dbReference type="GO" id="GO:0006508">
    <property type="term" value="P:proteolysis"/>
    <property type="evidence" value="ECO:0007669"/>
    <property type="project" value="UniProtKB-KW"/>
</dbReference>
<gene>
    <name evidence="16" type="primary">SENP7</name>
</gene>
<feature type="domain" description="Ubiquitin-like protease family profile" evidence="15">
    <location>
        <begin position="712"/>
        <end position="943"/>
    </location>
</feature>
<evidence type="ECO:0000313" key="16">
    <source>
        <dbReference type="Ensembl" id="ENSVURP00010017349.1"/>
    </source>
</evidence>
<dbReference type="GO" id="GO:0070139">
    <property type="term" value="F:SUMO-specific endopeptidase activity"/>
    <property type="evidence" value="ECO:0007669"/>
    <property type="project" value="TreeGrafter"/>
</dbReference>
<dbReference type="GO" id="GO:0005737">
    <property type="term" value="C:cytoplasm"/>
    <property type="evidence" value="ECO:0007669"/>
    <property type="project" value="UniProtKB-SubCell"/>
</dbReference>
<keyword evidence="4" id="KW-0597">Phosphoprotein</keyword>
<dbReference type="Gene3D" id="3.30.310.130">
    <property type="entry name" value="Ubiquitin-related"/>
    <property type="match status" value="1"/>
</dbReference>
<feature type="region of interest" description="Disordered" evidence="14">
    <location>
        <begin position="176"/>
        <end position="233"/>
    </location>
</feature>
<dbReference type="InterPro" id="IPR038765">
    <property type="entry name" value="Papain-like_cys_pep_sf"/>
</dbReference>
<evidence type="ECO:0000256" key="13">
    <source>
        <dbReference type="ARBA" id="ARBA00079021"/>
    </source>
</evidence>
<keyword evidence="8" id="KW-0378">Hydrolase</keyword>
<protein>
    <recommendedName>
        <fullName evidence="11">Sentrin-specific protease 7</fullName>
    </recommendedName>
    <alternativeName>
        <fullName evidence="13">SUMO-1-specific protease 2</fullName>
    </alternativeName>
    <alternativeName>
        <fullName evidence="12">Sentrin/SUMO-specific protease SENP7</fullName>
    </alternativeName>
</protein>
<dbReference type="GO" id="GO:0045087">
    <property type="term" value="P:innate immune response"/>
    <property type="evidence" value="ECO:0007669"/>
    <property type="project" value="UniProtKB-KW"/>
</dbReference>
<evidence type="ECO:0000256" key="6">
    <source>
        <dbReference type="ARBA" id="ARBA00022670"/>
    </source>
</evidence>
<feature type="compositionally biased region" description="Polar residues" evidence="14">
    <location>
        <begin position="261"/>
        <end position="285"/>
    </location>
</feature>
<organism evidence="16 17">
    <name type="scientific">Vombatus ursinus</name>
    <name type="common">Common wombat</name>
    <dbReference type="NCBI Taxonomy" id="29139"/>
    <lineage>
        <taxon>Eukaryota</taxon>
        <taxon>Metazoa</taxon>
        <taxon>Chordata</taxon>
        <taxon>Craniata</taxon>
        <taxon>Vertebrata</taxon>
        <taxon>Euteleostomi</taxon>
        <taxon>Mammalia</taxon>
        <taxon>Metatheria</taxon>
        <taxon>Diprotodontia</taxon>
        <taxon>Vombatidae</taxon>
        <taxon>Vombatus</taxon>
    </lineage>
</organism>
<evidence type="ECO:0000256" key="4">
    <source>
        <dbReference type="ARBA" id="ARBA00022553"/>
    </source>
</evidence>
<evidence type="ECO:0000256" key="11">
    <source>
        <dbReference type="ARBA" id="ARBA00073896"/>
    </source>
</evidence>
<feature type="region of interest" description="Disordered" evidence="14">
    <location>
        <begin position="261"/>
        <end position="286"/>
    </location>
</feature>
<feature type="compositionally biased region" description="Basic and acidic residues" evidence="14">
    <location>
        <begin position="177"/>
        <end position="229"/>
    </location>
</feature>
<dbReference type="Pfam" id="PF02902">
    <property type="entry name" value="Peptidase_C48"/>
    <property type="match status" value="1"/>
</dbReference>
<reference evidence="17" key="1">
    <citation type="submission" date="2018-12" db="EMBL/GenBank/DDBJ databases">
        <authorList>
            <person name="Yazar S."/>
        </authorList>
    </citation>
    <scope>NUCLEOTIDE SEQUENCE [LARGE SCALE GENOMIC DNA]</scope>
</reference>
<keyword evidence="17" id="KW-1185">Reference proteome</keyword>
<dbReference type="PANTHER" id="PTHR46896:SF2">
    <property type="entry name" value="SENTRIN-SPECIFIC PROTEASE 7"/>
    <property type="match status" value="1"/>
</dbReference>
<reference evidence="16" key="3">
    <citation type="submission" date="2025-09" db="UniProtKB">
        <authorList>
            <consortium name="Ensembl"/>
        </authorList>
    </citation>
    <scope>IDENTIFICATION</scope>
</reference>
<keyword evidence="7" id="KW-0833">Ubl conjugation pathway</keyword>
<dbReference type="PROSITE" id="PS50600">
    <property type="entry name" value="ULP_PROTEASE"/>
    <property type="match status" value="1"/>
</dbReference>
<evidence type="ECO:0000256" key="2">
    <source>
        <dbReference type="ARBA" id="ARBA00005234"/>
    </source>
</evidence>
<keyword evidence="3" id="KW-0963">Cytoplasm</keyword>
<evidence type="ECO:0000256" key="1">
    <source>
        <dbReference type="ARBA" id="ARBA00004496"/>
    </source>
</evidence>
<comment type="function">
    <text evidence="10">Protease that acts as a positive regulator of the cGAS-STING pathway by catalyzing desumoylation of CGAS. Desumoylation of CGAS promotes DNA-binding activity of CGAS, subsequent oligomerization and activation. Deconjugates SUMO2 and SUMO3 from targeted proteins, but not SUMO1. Catalyzes the deconjugation of poly-SUMO2 and poly-SUMO3 chains. Has very low efficiency in processing full-length SUMO proteins to their mature forms.</text>
</comment>
<evidence type="ECO:0000256" key="12">
    <source>
        <dbReference type="ARBA" id="ARBA00077362"/>
    </source>
</evidence>
<keyword evidence="6" id="KW-0645">Protease</keyword>
<feature type="region of interest" description="Disordered" evidence="14">
    <location>
        <begin position="1"/>
        <end position="51"/>
    </location>
</feature>
<comment type="similarity">
    <text evidence="2">Belongs to the peptidase C48 family.</text>
</comment>
<dbReference type="FunFam" id="1.10.418.20:FF:000004">
    <property type="entry name" value="sentrin-specific protease 7 isoform X1"/>
    <property type="match status" value="1"/>
</dbReference>
<evidence type="ECO:0000313" key="17">
    <source>
        <dbReference type="Proteomes" id="UP000314987"/>
    </source>
</evidence>
<reference evidence="16" key="2">
    <citation type="submission" date="2025-08" db="UniProtKB">
        <authorList>
            <consortium name="Ensembl"/>
        </authorList>
    </citation>
    <scope>IDENTIFICATION</scope>
</reference>
<dbReference type="FunFam" id="3.30.310.130:FF:000001">
    <property type="entry name" value="sentrin-specific protease 6 isoform X1"/>
    <property type="match status" value="1"/>
</dbReference>
<proteinExistence type="inferred from homology"/>
<sequence>MERKARSARSGGRRPLPETVIEGKMKKSSSSNSWEFRIPKKSKSKQEDTQVQVPLSRLRSSDRWDHPVKGWIKGVGNKGSSSFLHKSKKDFHGCTVTSRPSPNRQLKVMLTNVLLTDSGRKYIKTLPRTDANLCDTKKLQSDSLPSTSVDSLVIHKKLNPLHQSLYLSERCLQSQKNPRDSLAKQSELTKEKERSDDSSLIRWSDTEPKDFNTRNRECEPQEEESRNQEDTCSDSKVVLCPTAKKTKKRLRSHILEYNNAPSLEESTLQSKEQEHNSLPSECGESSENDYLHDLKTLQRNTLETVEIGFMKPPSFESQEVVVSCAQDSFSDFSATSPFQNLHPVCSDALEISSIVDNVSMLVTEAEVPVLRKLRSRKYEEKQLFVSVEPIVVSSDEEGPIEQNNSDTHNLQPEQGYELVIKDGERVSELELPEDTLLTASKSVQVSPNAFPESLVMDNFSCIIPSNEMDLHLDITFTSIYIGSIKGVSSGYVTFTTKYIKIPFQVSLNKISLLVDTIHLKKFGLWTHRDDNHFKRRNSIIFLWTSSDYLEMIENQLGKSVLRQLSKSDEFIFLELSKPVSEEEEDKLNEVMAEVSRKMRSLDLCHPLPWNQALALLQDLSAKECSFIDYYCSSSKYCHFPVAAVETKAESPSQASNTNITKPSYTLLQKRGSGCYSLSITSNPDDNEWKEVKNTGPIKKLIVYPPPPTKGGLGVTNEDLECLEDGEFLNDVIIDFYLKYLILEKASDDLVERSHIFSSFFYKCLTRKENNSIEENPNLSMAQRRHKRVRTWTRHINIFNKDYIFVPVNEASHWYLAVICFPWLEGPVYEDFPHQLSQQSKSPQCQHDFQTLDTEDPQGTLKNTSESKKMCKRPCILILDSLKAGSVQNTVQILREYLEVEWEVRRKTHREFSKTNMVDLCPKVPKQDNSSDCGVYLLQYVESFFKDPIVNFELPLHLEKWFPRQVIRAKRDDIRELILKLHLQQQKGNSS</sequence>
<comment type="subcellular location">
    <subcellularLocation>
        <location evidence="1">Cytoplasm</location>
    </subcellularLocation>
</comment>
<evidence type="ECO:0000256" key="3">
    <source>
        <dbReference type="ARBA" id="ARBA00022490"/>
    </source>
</evidence>
<evidence type="ECO:0000256" key="14">
    <source>
        <dbReference type="SAM" id="MobiDB-lite"/>
    </source>
</evidence>
<name>A0A4X2KYF5_VOMUR</name>
<dbReference type="InterPro" id="IPR051947">
    <property type="entry name" value="Sentrin-specific_protease"/>
</dbReference>
<keyword evidence="9" id="KW-0391">Immunity</keyword>
<dbReference type="Gene3D" id="1.10.418.20">
    <property type="match status" value="1"/>
</dbReference>
<dbReference type="FunFam" id="3.30.310.130:FF:000002">
    <property type="entry name" value="SUMO specific peptidase 6"/>
    <property type="match status" value="1"/>
</dbReference>
<dbReference type="Ensembl" id="ENSVURT00010019705.1">
    <property type="protein sequence ID" value="ENSVURP00010017349.1"/>
    <property type="gene ID" value="ENSVURG00010013236.1"/>
</dbReference>
<dbReference type="PANTHER" id="PTHR46896">
    <property type="entry name" value="SENTRIN-SPECIFIC PROTEASE"/>
    <property type="match status" value="1"/>
</dbReference>
<accession>A0A4X2KYF5</accession>
<evidence type="ECO:0000256" key="10">
    <source>
        <dbReference type="ARBA" id="ARBA00057377"/>
    </source>
</evidence>
<dbReference type="GO" id="GO:0016926">
    <property type="term" value="P:protein desumoylation"/>
    <property type="evidence" value="ECO:0007669"/>
    <property type="project" value="TreeGrafter"/>
</dbReference>
<evidence type="ECO:0000256" key="8">
    <source>
        <dbReference type="ARBA" id="ARBA00022801"/>
    </source>
</evidence>
<keyword evidence="5" id="KW-0399">Innate immunity</keyword>
<dbReference type="AlphaFoldDB" id="A0A4X2KYF5"/>
<evidence type="ECO:0000256" key="9">
    <source>
        <dbReference type="ARBA" id="ARBA00022859"/>
    </source>
</evidence>
<evidence type="ECO:0000256" key="5">
    <source>
        <dbReference type="ARBA" id="ARBA00022588"/>
    </source>
</evidence>